<dbReference type="AlphaFoldDB" id="A0A830GYH7"/>
<protein>
    <submittedName>
        <fullName evidence="1">DMT family permease</fullName>
    </submittedName>
</protein>
<evidence type="ECO:0000313" key="2">
    <source>
        <dbReference type="Proteomes" id="UP000610960"/>
    </source>
</evidence>
<dbReference type="EMBL" id="BMNL01000004">
    <property type="protein sequence ID" value="GGP22312.1"/>
    <property type="molecule type" value="Genomic_DNA"/>
</dbReference>
<proteinExistence type="predicted"/>
<gene>
    <name evidence="1" type="ORF">GCM10007981_17870</name>
</gene>
<dbReference type="Proteomes" id="UP000610960">
    <property type="component" value="Unassembled WGS sequence"/>
</dbReference>
<organism evidence="1 2">
    <name type="scientific">Thermocladium modestius</name>
    <dbReference type="NCBI Taxonomy" id="62609"/>
    <lineage>
        <taxon>Archaea</taxon>
        <taxon>Thermoproteota</taxon>
        <taxon>Thermoprotei</taxon>
        <taxon>Thermoproteales</taxon>
        <taxon>Thermoproteaceae</taxon>
        <taxon>Thermocladium</taxon>
    </lineage>
</organism>
<dbReference type="InterPro" id="IPR036390">
    <property type="entry name" value="WH_DNA-bd_sf"/>
</dbReference>
<name>A0A830GYH7_9CREN</name>
<reference evidence="1" key="1">
    <citation type="journal article" date="2014" name="Int. J. Syst. Evol. Microbiol.">
        <title>Complete genome sequence of Corynebacterium casei LMG S-19264T (=DSM 44701T), isolated from a smear-ripened cheese.</title>
        <authorList>
            <consortium name="US DOE Joint Genome Institute (JGI-PGF)"/>
            <person name="Walter F."/>
            <person name="Albersmeier A."/>
            <person name="Kalinowski J."/>
            <person name="Ruckert C."/>
        </authorList>
    </citation>
    <scope>NUCLEOTIDE SEQUENCE</scope>
    <source>
        <strain evidence="1">JCM 10088</strain>
    </source>
</reference>
<dbReference type="SUPFAM" id="SSF46785">
    <property type="entry name" value="Winged helix' DNA-binding domain"/>
    <property type="match status" value="1"/>
</dbReference>
<keyword evidence="2" id="KW-1185">Reference proteome</keyword>
<sequence length="142" mass="15990">MMSEEGDYGELDENESKILIALVKLGNQYNQRELWRMAGINSKTGIPALSKLERRGFIERDKVGGDKRSQYVIRLTEAGIKKAKTLMEGMKSGMGTDIELLMGIPCFFCPYIKECGRGGHTSPETCELLGRWIYNISTTFNN</sequence>
<reference evidence="1" key="2">
    <citation type="submission" date="2020-09" db="EMBL/GenBank/DDBJ databases">
        <authorList>
            <person name="Sun Q."/>
            <person name="Ohkuma M."/>
        </authorList>
    </citation>
    <scope>NUCLEOTIDE SEQUENCE</scope>
    <source>
        <strain evidence="1">JCM 10088</strain>
    </source>
</reference>
<accession>A0A830GYH7</accession>
<dbReference type="Gene3D" id="1.10.10.10">
    <property type="entry name" value="Winged helix-like DNA-binding domain superfamily/Winged helix DNA-binding domain"/>
    <property type="match status" value="1"/>
</dbReference>
<evidence type="ECO:0000313" key="1">
    <source>
        <dbReference type="EMBL" id="GGP22312.1"/>
    </source>
</evidence>
<comment type="caution">
    <text evidence="1">The sequence shown here is derived from an EMBL/GenBank/DDBJ whole genome shotgun (WGS) entry which is preliminary data.</text>
</comment>
<dbReference type="InterPro" id="IPR036388">
    <property type="entry name" value="WH-like_DNA-bd_sf"/>
</dbReference>